<keyword evidence="11" id="KW-0157">Chromophore</keyword>
<dbReference type="GO" id="GO:0046872">
    <property type="term" value="F:metal ion binding"/>
    <property type="evidence" value="ECO:0007669"/>
    <property type="project" value="UniProtKB-KW"/>
</dbReference>
<gene>
    <name evidence="16" type="ORF">CCR94_13035</name>
</gene>
<reference evidence="16 17" key="1">
    <citation type="journal article" date="2018" name="Arch. Microbiol.">
        <title>New insights into the metabolic potential of the phototrophic purple bacterium Rhodopila globiformis DSM 161(T) from its draft genome sequence and evidence for a vanadium-dependent nitrogenase.</title>
        <authorList>
            <person name="Imhoff J.F."/>
            <person name="Rahn T."/>
            <person name="Kunzel S."/>
            <person name="Neulinger S.C."/>
        </authorList>
    </citation>
    <scope>NUCLEOTIDE SEQUENCE [LARGE SCALE GENOMIC DNA]</scope>
    <source>
        <strain evidence="16 17">DSM 16996</strain>
    </source>
</reference>
<keyword evidence="5" id="KW-0042">Antenna complex</keyword>
<keyword evidence="17" id="KW-1185">Reference proteome</keyword>
<dbReference type="SUPFAM" id="SSF56918">
    <property type="entry name" value="Light-harvesting complex subunits"/>
    <property type="match status" value="1"/>
</dbReference>
<dbReference type="GO" id="GO:0005886">
    <property type="term" value="C:plasma membrane"/>
    <property type="evidence" value="ECO:0007669"/>
    <property type="project" value="UniProtKB-SubCell"/>
</dbReference>
<dbReference type="InterPro" id="IPR002361">
    <property type="entry name" value="Antenna_alpha_CS"/>
</dbReference>
<dbReference type="InterPro" id="IPR035889">
    <property type="entry name" value="Light-harvesting_complex"/>
</dbReference>
<dbReference type="Proteomes" id="UP000239089">
    <property type="component" value="Unassembled WGS sequence"/>
</dbReference>
<dbReference type="PROSITE" id="PS00968">
    <property type="entry name" value="ANTENNA_COMP_ALPHA"/>
    <property type="match status" value="1"/>
</dbReference>
<dbReference type="PRINTS" id="PR00673">
    <property type="entry name" value="LIGHTHARVSTA"/>
</dbReference>
<evidence type="ECO:0000256" key="6">
    <source>
        <dbReference type="ARBA" id="ARBA00022692"/>
    </source>
</evidence>
<evidence type="ECO:0000256" key="9">
    <source>
        <dbReference type="ARBA" id="ARBA00022956"/>
    </source>
</evidence>
<proteinExistence type="predicted"/>
<keyword evidence="3" id="KW-1003">Cell membrane</keyword>
<evidence type="ECO:0000256" key="4">
    <source>
        <dbReference type="ARBA" id="ARBA00022494"/>
    </source>
</evidence>
<evidence type="ECO:0000256" key="3">
    <source>
        <dbReference type="ARBA" id="ARBA00022475"/>
    </source>
</evidence>
<evidence type="ECO:0000256" key="8">
    <source>
        <dbReference type="ARBA" id="ARBA00022842"/>
    </source>
</evidence>
<evidence type="ECO:0000256" key="11">
    <source>
        <dbReference type="ARBA" id="ARBA00022991"/>
    </source>
</evidence>
<organism evidence="16 17">
    <name type="scientific">Rhodoblastus sphagnicola</name>
    <dbReference type="NCBI Taxonomy" id="333368"/>
    <lineage>
        <taxon>Bacteria</taxon>
        <taxon>Pseudomonadati</taxon>
        <taxon>Pseudomonadota</taxon>
        <taxon>Alphaproteobacteria</taxon>
        <taxon>Hyphomicrobiales</taxon>
        <taxon>Rhodoblastaceae</taxon>
        <taxon>Rhodoblastus</taxon>
    </lineage>
</organism>
<keyword evidence="4" id="KW-0148">Chlorophyll</keyword>
<dbReference type="InterPro" id="IPR018332">
    <property type="entry name" value="Antenna_alpha"/>
</dbReference>
<dbReference type="EMBL" id="NHSJ01000082">
    <property type="protein sequence ID" value="PPQ30242.1"/>
    <property type="molecule type" value="Genomic_DNA"/>
</dbReference>
<keyword evidence="13" id="KW-0437">Light-harvesting polypeptide</keyword>
<keyword evidence="9" id="KW-0076">Bacteriochlorophyll</keyword>
<comment type="subcellular location">
    <subcellularLocation>
        <location evidence="2">Cell inner membrane</location>
        <topology evidence="2">Single-pass type II membrane protein</topology>
    </subcellularLocation>
</comment>
<comment type="function">
    <text evidence="1">Antenna complexes are light-harvesting systems, which transfer the excitation energy to the reaction centers.</text>
</comment>
<evidence type="ECO:0000256" key="1">
    <source>
        <dbReference type="ARBA" id="ARBA00002455"/>
    </source>
</evidence>
<dbReference type="GO" id="GO:0019866">
    <property type="term" value="C:organelle inner membrane"/>
    <property type="evidence" value="ECO:0007669"/>
    <property type="project" value="InterPro"/>
</dbReference>
<sequence>MANQAKIWTVVPPSVGLPLFLGSVAITALLVHVAVLTHTTWYPAYFQGGNKKAAAVENAQAPVASLPSNISAN</sequence>
<evidence type="ECO:0000256" key="5">
    <source>
        <dbReference type="ARBA" id="ARBA00022549"/>
    </source>
</evidence>
<dbReference type="OrthoDB" id="7065223at2"/>
<name>A0A2S6N6L0_9HYPH</name>
<protein>
    <recommendedName>
        <fullName evidence="14">Antenna pigment protein alpha chain</fullName>
    </recommendedName>
</protein>
<feature type="domain" description="Antenna complex alpha/beta subunit" evidence="15">
    <location>
        <begin position="4"/>
        <end position="42"/>
    </location>
</feature>
<evidence type="ECO:0000256" key="14">
    <source>
        <dbReference type="ARBA" id="ARBA00029710"/>
    </source>
</evidence>
<dbReference type="Gene3D" id="4.10.220.20">
    <property type="entry name" value="Light-harvesting complex"/>
    <property type="match status" value="1"/>
</dbReference>
<dbReference type="InterPro" id="IPR000066">
    <property type="entry name" value="Antenna_a/b"/>
</dbReference>
<accession>A0A2S6N6L0</accession>
<dbReference type="GO" id="GO:0042314">
    <property type="term" value="F:bacteriochlorophyll binding"/>
    <property type="evidence" value="ECO:0007669"/>
    <property type="project" value="UniProtKB-KW"/>
</dbReference>
<evidence type="ECO:0000313" key="17">
    <source>
        <dbReference type="Proteomes" id="UP000239089"/>
    </source>
</evidence>
<keyword evidence="10" id="KW-1133">Transmembrane helix</keyword>
<evidence type="ECO:0000256" key="13">
    <source>
        <dbReference type="ARBA" id="ARBA00023243"/>
    </source>
</evidence>
<evidence type="ECO:0000256" key="7">
    <source>
        <dbReference type="ARBA" id="ARBA00022723"/>
    </source>
</evidence>
<keyword evidence="7" id="KW-0479">Metal-binding</keyword>
<keyword evidence="8" id="KW-0460">Magnesium</keyword>
<comment type="caution">
    <text evidence="16">The sequence shown here is derived from an EMBL/GenBank/DDBJ whole genome shotgun (WGS) entry which is preliminary data.</text>
</comment>
<keyword evidence="6" id="KW-0812">Transmembrane</keyword>
<evidence type="ECO:0000259" key="15">
    <source>
        <dbReference type="Pfam" id="PF00556"/>
    </source>
</evidence>
<evidence type="ECO:0000256" key="2">
    <source>
        <dbReference type="ARBA" id="ARBA00004249"/>
    </source>
</evidence>
<evidence type="ECO:0000313" key="16">
    <source>
        <dbReference type="EMBL" id="PPQ30242.1"/>
    </source>
</evidence>
<dbReference type="AlphaFoldDB" id="A0A2S6N6L0"/>
<dbReference type="GO" id="GO:0019684">
    <property type="term" value="P:photosynthesis, light reaction"/>
    <property type="evidence" value="ECO:0007669"/>
    <property type="project" value="InterPro"/>
</dbReference>
<evidence type="ECO:0000256" key="10">
    <source>
        <dbReference type="ARBA" id="ARBA00022989"/>
    </source>
</evidence>
<dbReference type="RefSeq" id="WP_104508286.1">
    <property type="nucleotide sequence ID" value="NZ_JACIGC010000004.1"/>
</dbReference>
<dbReference type="GO" id="GO:0030077">
    <property type="term" value="C:plasma membrane light-harvesting complex"/>
    <property type="evidence" value="ECO:0007669"/>
    <property type="project" value="InterPro"/>
</dbReference>
<evidence type="ECO:0000256" key="12">
    <source>
        <dbReference type="ARBA" id="ARBA00023136"/>
    </source>
</evidence>
<dbReference type="Pfam" id="PF00556">
    <property type="entry name" value="LHC"/>
    <property type="match status" value="1"/>
</dbReference>
<keyword evidence="12" id="KW-0472">Membrane</keyword>